<dbReference type="Gene3D" id="3.90.1750.10">
    <property type="entry name" value="Hect, E3 ligase catalytic domains"/>
    <property type="match status" value="1"/>
</dbReference>
<dbReference type="InterPro" id="IPR000569">
    <property type="entry name" value="HECT_dom"/>
</dbReference>
<dbReference type="InterPro" id="IPR015940">
    <property type="entry name" value="UBA"/>
</dbReference>
<dbReference type="InterPro" id="IPR035983">
    <property type="entry name" value="Hect_E3_ubiquitin_ligase"/>
</dbReference>
<dbReference type="SUPFAM" id="SSF159034">
    <property type="entry name" value="Mib/herc2 domain-like"/>
    <property type="match status" value="2"/>
</dbReference>
<dbReference type="Gene3D" id="2.60.120.920">
    <property type="match status" value="1"/>
</dbReference>
<dbReference type="Pfam" id="PF13385">
    <property type="entry name" value="Laminin_G_3"/>
    <property type="match status" value="2"/>
</dbReference>
<organism evidence="8">
    <name type="scientific">Aphanomyces invadans</name>
    <dbReference type="NCBI Taxonomy" id="157072"/>
    <lineage>
        <taxon>Eukaryota</taxon>
        <taxon>Sar</taxon>
        <taxon>Stramenopiles</taxon>
        <taxon>Oomycota</taxon>
        <taxon>Saprolegniomycetes</taxon>
        <taxon>Saprolegniales</taxon>
        <taxon>Verrucalvaceae</taxon>
        <taxon>Aphanomyces</taxon>
    </lineage>
</organism>
<dbReference type="Pfam" id="PF00622">
    <property type="entry name" value="SPRY"/>
    <property type="match status" value="1"/>
</dbReference>
<dbReference type="Gene3D" id="3.30.2160.10">
    <property type="entry name" value="Hect, E3 ligase catalytic domain"/>
    <property type="match status" value="1"/>
</dbReference>
<name>A0A024UKN3_9STRA</name>
<dbReference type="InterPro" id="IPR003877">
    <property type="entry name" value="SPRY_dom"/>
</dbReference>
<dbReference type="STRING" id="157072.A0A024UKN3"/>
<dbReference type="Gene3D" id="2.60.120.200">
    <property type="match status" value="2"/>
</dbReference>
<feature type="domain" description="B30.2/SPRY" evidence="5">
    <location>
        <begin position="3737"/>
        <end position="3925"/>
    </location>
</feature>
<evidence type="ECO:0000256" key="1">
    <source>
        <dbReference type="ARBA" id="ARBA00022786"/>
    </source>
</evidence>
<evidence type="ECO:0000256" key="3">
    <source>
        <dbReference type="PROSITE-ProRule" id="PRU00104"/>
    </source>
</evidence>
<evidence type="ECO:0000259" key="7">
    <source>
        <dbReference type="PROSITE" id="PS51416"/>
    </source>
</evidence>
<feature type="domain" description="UBA" evidence="4">
    <location>
        <begin position="3940"/>
        <end position="3980"/>
    </location>
</feature>
<sequence length="4714" mass="522828">MDADDIQWIRAPFSSLREESVLMEMYAKLEESSSAANVAMASPNNNITITSTSTCVNGVTMSLEELNQDADVARLQLFARHAHGSDASDDAHKDAPQMKSTKKRAKASATAGVNEMSLVLKEPSLLGQSPEAIVSTRRQAKKGMLIERMFQAMDKCMITSETLPSCTYVLPQASTSNGSTAFASPRVIEPPPAERSTFVLKLFSVVSCRMQLTLLKSMASDIRRACVLELVAAILDFPALALSNISQHSAEDATLHAMYSFAKDTSEVLNDGMLLMLALGVSSGQARFLLHAVSKLLDAPPELVASAEPACAIHYDHLFHHLETYEPPTVLGELGKASLVQQVRFKPTTSDEASQQQSKVSIATDGTYLYSWCTIGGLKKIGTGNGGSITGRLYSQVPASSYKPYFGTKRPVLRAVCGAVTIVTLTSTMLETPPVVQDAFGGRDGQLLVVFKTGNVLQDIVFDSLERISLPSTAVVVHAAFGTFIDVTSATQQLTSEANGAFTDALSPLPHAELLVVLWPLPGETDVRVKVVQKGDAIFETFPAIESTSIVCVGEWVYLNMTCSATNLAQAVTAVEFLQISTTDLRVKNVVYMETGKRDGVRLQWTTEGDFLYDVRFRADKNAVDVYVHDTPSLELVRSVTAPALATALFGNAQPHPVPCYTNGHALAMTASDGVDVSPQCFQVNLQRGRTLPPANDKSSSCAPTAAVCFDAAANMLWSIAPSRHTIECYRNNGSVVSIRDKRQHKAVVSTAQAWLLVRESNSVGRRWVLGILAKLHEWAICDLKQTSVHEGVLLAVDICEETIQVLLQCIASYADRFCRGDALQGWEEYVLMASLVVLTANVRRMNVKDNAQIVQLVLDSRLSATLSSLVRFPDMEHPVVQASLHLYKASLDIFYHGLVDQLVLVTTYLEALTSNALHASELAILKLLLQRLTNVETLHDLVKEPKSIDIFEVLLAHSVQCHLMQRDDVARDLVALIYSMTQSLLWGCHRQRIPQHRAWTCFEGIVQASVHLVQTTKSDHVAQLEHSILGQVLPLLFTAMQHFSWQPAKATFEHMCELLGQLVDCIGPLNKLTNPSDIHNETVVETTAKVVKHMESPHDYLNNMHVLTELAIPGASTITITFDRRSRTEAAYDYVTFYKDATQTEFYGVEKYSGRGDDHNWPGMDNCPPLVIEAESCHVLFHTDGSGVDWGYKFTAVGVVESQVTCLSLPWLVHVEETLLLVVTSFATTLIRGKLFSPLSSGEITQSLLLNSRLLHGGKQQSSDHVVQFLRDLVDPADDSTAHAVVKELKKRTVQDQGSIVHINRAVRAVAVAILHHNLWGMDVYEIGQTQGSSPIAAQVLQAWKTAQKMRQWFDIGDAADATVHRASSSGRPTGLKRQPSAYKGQSEEAIMQLCQNVVERSLFLLEFTPASFSFVRAAKLRWNLLAKYTTAIHRKNSWMHLVNELNAATELKSMLDYRRASMERLNTPKTVTELVLEFVQSDVDVGEMQTILETRNQRAQSRVLGMSTVAKALGASSSGRLQHVLLEGLAKTMREIGLEDACSTSLHFFNSLNGCDELKRKELSEAVAQCLKACADILGNNKLSKWADESPTASAALISSALKAIAMDYDVRDSYLLYDSKVLPHILRLLPSENVRIRHVAQSIIRVLLSHFVAIPDTEDVSTDVPNLSAFQKQLLAAVRLQLEGIVASVQQQSDPHTALCLTRNQAGYCAPFVSVLPNHSLSFWLFVEEQACQYALKVGDEVRRGPHWISTQDEDGGEPGTGTIVSIPSPTTVQVKWFATNKALVYTWDPSLPLYEVQLVDEGVGGMVFLHGNRNLVSDTEEMVAWSHYGLFLTDEGQIKYVVSSGADKDTIFESTDAVHLNAWNHVCVVKDGIHLKLYLNGALDSQHVLDDAKKHSTDDDPPSHCVIESVHPCMGHGDVNRWPLSFPGASRLVVTFDPLTQLDKSNGDYMCFFASVDETEVWGLPMYNHSFPGVNENSALIIPSDSTVVYFHSTSQTVKWGFRLVVAAEYDDDRQFHESLNSYPFYFGEPPSRALDAPSARCWVTHFSVLNAPLNDHEVALHMRLDSQELTPYTFPIDRTLQTLGLIQTCAETMFGRTFITNSVLIRHLMVVAFMGAVETQCGAMYVLVDLAPALSTKLVDDAFARAFPSSTTPFLETIWENLGAILNVWPLEPSSVHCHTPVIAQPAALSAMSLVQAYLALIRALAKSCEWLDRTHALLLTSLDQIDSPRDMSMVLASVAVLGGTYDGVGIGSRVRCCVNIDGKESIEVGSVIQFRLKGDSRLACVLFDCDNSRPVDVPISDITVVDDDNHGDESAAATQHLWHAAKRSMLLERLEKVLQRWYDMETTPASAVTRYKPRTKTQEKVEVLESDHPYANNTDTTYTLDFPGADSMVIVFDSMTSTESECDYVRFQKRDGTGGTYGDDKYSGHHFPGIGSVPPLHIPASSVDVVFHTDSSSTDWGFRLHATATSQSVVLPPEMPPLPSRGAWSDLRARVFKVLSRHAHMLSTSWSQPLMGELARTAVMSYTGRPLTSMPKSQVFESKHPYANSISEYMAVTFKGASMLTISFDPLSRTEHGCDYVVFFKDKCLGDRWGEHQYTGRAGSENWPGVGGRPPLVIAAEGFTLFWCTDSSNVDWGWKFIVKATFPSISPLALSSEQLNQRAYHVTEMLYEQMQYQATPPAIDFDDFERDDMSTVESPSALLVPPPPPHAITASTWHRIQPFDNVGLYDRPDDRANVVDVLTHNMHVKVLAAQLDWIQLETKSGDVGWTRQRKGDVWVVHPVDAIDARLDEDTVVLGIDDVSPPHPVVVDDSNEEQDELANFASHFTLEELKGHTHRLHSMAVETYNAMSIHSARRILATVLSMFPTCPFTSASTTPQVLLELLVVFLTQHALSPDEQANLQLQLYKWLDSTPALLASIVSHSTALLNHTMLSLTSHQRAMVRTVESPHPYHDNMDMYWRVDMPGAKHIKVVFDSRSKSEAGCDWLCFYAAGDRSITFGDAQYSGRGGTENWPGFGNRPPLVIESDRFEVYFHSDGSGTDWGWAFTAYGVVSELDTTTTASLRPVDLDKAVVGSWLLKAVTAMPTKPLHVVDAVLNNATVLQTWVDCMKLMPRCIKMDVLGMITNVAIDHATWERMDPFHARLWMSIRSLVKKRMRSQHKCEERQELKSPYLQALIQCAMALDHAAESCGFPSIPSTVDAKVDVQKPATATDATIAFTAEVKSLSVPLAESGPLVTWTFVAKAIRGTVILGLQGHNGWNTNWKNVVDSNDGDKGYQMPSHIRVDPGHSLSFMQRDVVRMEVDIVRHVVVVFRNNAVVFDTSIPPSLKALHPLVTVYDPHDVVVVSAIPSWPNEVEFPDPAWYVKAMDSMSALWMEAAAYDKRTGHRRGPFVASRESSHPMADDAWTDTIRIPNATKLEIRFDRKTQLDANDSIVLSSSLHNQAIVLTGLDGKTTPDHAAFGPTESRLSLKAGDVVVRHDRDWIYGDEDGGPGERGVVTEIVSWKYQSGSGVKVKWRQTQHENTYRYGYNGFFDVVLLSSAVETTLPSVLWIKGDTVQVSVTPFRLASGKESRFRGSLDFNRHTCLVLSICRPLKLSDDFTIQFWIRLADFKDDKRAQTIFVAGHAAPTCLHLSVSSDFRFRLSYKSDDFIDSLVTDPLVPASYTWTHVAITASGSDVILYKWGDKWASHTFYGRPGYTTPFDVMQWGNHHTSSSPAATRFGFKSFVGMAGQLYDIQVWDSPLTSSDIRQILFDEQARMNELFQPPPQPYNPWATVNNSGKDFVSVRSTVCVQRGSAYFEATLMSGGTVLVGWVEAGCTLRRKTAGIGDCSSSYAIDVNRQCMWHNGPSPFLVPTAVRGNAGDVVGCLVELNRGIMSFTLNGDPIGDSFTAPKATTSPTRTGQRQSAALLKIAPMLSPRHARPTLRHSTPRSMGTYEAKVTELMAMGCSRPKAIEALERNEQSVPRAVEWLLHHPEDKTDASHVAGPPVLSVEDATPVPNKWLVGNGLHPAVSLSPMGAQGVEWNLGQSPFVHPPDDISSVWSHRNPAWTNERAHEFEVFDWGEDGWESIKVRHRLLNNAPQLLHRYVLDDGEGLEVEDSKGTAPGMLMSILATASGVPASMKPWKGWIYSPIHNQGSGAWGYKFSVFGHFHQNSVPRTRFVLRGGYNPLETHRQATMQLVEYVNQKNRHMDAAHLVRATWAEFALCDEDWARWPLLCEMVSGASPAPDSTHEFNQTKLAQCFKWLQDFNLAMYRLLPFVHFVAPVGQVASNELTLSSMISACRSLIFHTLKKGLWDDCLKRTQRSGASLEVTLNRPKAMRHRDAGLVDMDARTTLFGQAFRQLNSSENHHFRRSDNVYYVKFLGENAEDAGGPYRETFAQYAAELHSTQIPMMLRTPNAAHNVGTGREKWVLNPTAFSSVRLRRRLFTFLGKLMGASVRSKDFLALDMAGLMWKLLVNDDMSVGIDDLAALDKMLVQSMHKMRSIDQLGVTEEMFEEIVLETFTTLSTDNRVVEIKPNGSSIAVAFSTRIEFADLVEHYRLHEFDVVVKYVQEGVGKVLPLNLMSLFTASEFESMVCGSPEVDVDLLAQCTEYSLCAATDTHVVWFWNTLRKFSHDERSAFLRFVWGRSRLPHSAAEFPQWFKLQSFNKSPADTYLPVAHTCFFALELPAYTNEELLMKKLLYAIYNCQEIDADGDSVAANQLGWDE</sequence>
<dbReference type="SMART" id="SM00449">
    <property type="entry name" value="SPRY"/>
    <property type="match status" value="1"/>
</dbReference>
<dbReference type="RefSeq" id="XP_008864825.1">
    <property type="nucleotide sequence ID" value="XM_008866603.1"/>
</dbReference>
<dbReference type="SUPFAM" id="SSF49854">
    <property type="entry name" value="Spermadhesin, CUB domain"/>
    <property type="match status" value="2"/>
</dbReference>
<dbReference type="Gene3D" id="3.30.2410.10">
    <property type="entry name" value="Hect, E3 ligase catalytic domain"/>
    <property type="match status" value="1"/>
</dbReference>
<dbReference type="InterPro" id="IPR042469">
    <property type="entry name" value="HECTD3"/>
</dbReference>
<dbReference type="OrthoDB" id="239701at2759"/>
<dbReference type="PROSITE" id="PS50030">
    <property type="entry name" value="UBA"/>
    <property type="match status" value="1"/>
</dbReference>
<dbReference type="SUPFAM" id="SSF49899">
    <property type="entry name" value="Concanavalin A-like lectins/glucanases"/>
    <property type="match status" value="3"/>
</dbReference>
<dbReference type="SUPFAM" id="SSF56204">
    <property type="entry name" value="Hect, E3 ligase catalytic domain"/>
    <property type="match status" value="1"/>
</dbReference>
<dbReference type="InterPro" id="IPR043136">
    <property type="entry name" value="B30.2/SPRY_sf"/>
</dbReference>
<dbReference type="eggNOG" id="KOG2242">
    <property type="taxonomic scope" value="Eukaryota"/>
</dbReference>
<dbReference type="eggNOG" id="KOG1426">
    <property type="taxonomic scope" value="Eukaryota"/>
</dbReference>
<keyword evidence="2" id="KW-1015">Disulfide bond</keyword>
<dbReference type="EMBL" id="KI913955">
    <property type="protein sequence ID" value="ETW06750.1"/>
    <property type="molecule type" value="Genomic_DNA"/>
</dbReference>
<dbReference type="InterPro" id="IPR010606">
    <property type="entry name" value="Mib_Herc2"/>
</dbReference>
<evidence type="ECO:0000256" key="2">
    <source>
        <dbReference type="ARBA" id="ARBA00023157"/>
    </source>
</evidence>
<feature type="active site" description="Glycyl thioester intermediate" evidence="3">
    <location>
        <position position="4669"/>
    </location>
</feature>
<dbReference type="PROSITE" id="PS51416">
    <property type="entry name" value="MIB_HERC2"/>
    <property type="match status" value="1"/>
</dbReference>
<dbReference type="Gene3D" id="2.30.30.40">
    <property type="entry name" value="SH3 Domains"/>
    <property type="match status" value="2"/>
</dbReference>
<dbReference type="PROSITE" id="PS50188">
    <property type="entry name" value="B302_SPRY"/>
    <property type="match status" value="1"/>
</dbReference>
<dbReference type="SUPFAM" id="SSF46934">
    <property type="entry name" value="UBA-like"/>
    <property type="match status" value="1"/>
</dbReference>
<dbReference type="GO" id="GO:0046872">
    <property type="term" value="F:metal ion binding"/>
    <property type="evidence" value="ECO:0007669"/>
    <property type="project" value="InterPro"/>
</dbReference>
<dbReference type="InterPro" id="IPR009060">
    <property type="entry name" value="UBA-like_sf"/>
</dbReference>
<keyword evidence="1 3" id="KW-0833">Ubl conjugation pathway</keyword>
<dbReference type="InterPro" id="IPR001870">
    <property type="entry name" value="B30.2/SPRY"/>
</dbReference>
<dbReference type="Pfam" id="PF06701">
    <property type="entry name" value="MIB_HERC2"/>
    <property type="match status" value="1"/>
</dbReference>
<dbReference type="SMART" id="SM00165">
    <property type="entry name" value="UBA"/>
    <property type="match status" value="1"/>
</dbReference>
<accession>A0A024UKN3</accession>
<reference evidence="8" key="1">
    <citation type="submission" date="2013-12" db="EMBL/GenBank/DDBJ databases">
        <title>The Genome Sequence of Aphanomyces invadans NJM9701.</title>
        <authorList>
            <consortium name="The Broad Institute Genomics Platform"/>
            <person name="Russ C."/>
            <person name="Tyler B."/>
            <person name="van West P."/>
            <person name="Dieguez-Uribeondo J."/>
            <person name="Young S.K."/>
            <person name="Zeng Q."/>
            <person name="Gargeya S."/>
            <person name="Fitzgerald M."/>
            <person name="Abouelleil A."/>
            <person name="Alvarado L."/>
            <person name="Chapman S.B."/>
            <person name="Gainer-Dewar J."/>
            <person name="Goldberg J."/>
            <person name="Griggs A."/>
            <person name="Gujja S."/>
            <person name="Hansen M."/>
            <person name="Howarth C."/>
            <person name="Imamovic A."/>
            <person name="Ireland A."/>
            <person name="Larimer J."/>
            <person name="McCowan C."/>
            <person name="Murphy C."/>
            <person name="Pearson M."/>
            <person name="Poon T.W."/>
            <person name="Priest M."/>
            <person name="Roberts A."/>
            <person name="Saif S."/>
            <person name="Shea T."/>
            <person name="Sykes S."/>
            <person name="Wortman J."/>
            <person name="Nusbaum C."/>
            <person name="Birren B."/>
        </authorList>
    </citation>
    <scope>NUCLEOTIDE SEQUENCE [LARGE SCALE GENOMIC DNA]</scope>
    <source>
        <strain evidence="8">NJM9701</strain>
    </source>
</reference>
<evidence type="ECO:0000313" key="8">
    <source>
        <dbReference type="EMBL" id="ETW06750.1"/>
    </source>
</evidence>
<dbReference type="PANTHER" id="PTHR46654">
    <property type="entry name" value="E3 UBIQUITIN-PROTEIN LIGASE HECTD3"/>
    <property type="match status" value="1"/>
</dbReference>
<gene>
    <name evidence="8" type="ORF">H310_02912</name>
</gene>
<feature type="domain" description="MIB/HERC2" evidence="7">
    <location>
        <begin position="3471"/>
        <end position="3547"/>
    </location>
</feature>
<dbReference type="GO" id="GO:0004842">
    <property type="term" value="F:ubiquitin-protein transferase activity"/>
    <property type="evidence" value="ECO:0007669"/>
    <property type="project" value="InterPro"/>
</dbReference>
<dbReference type="Gene3D" id="1.10.8.10">
    <property type="entry name" value="DNA helicase RuvA subunit, C-terminal domain"/>
    <property type="match status" value="1"/>
</dbReference>
<dbReference type="InterPro" id="IPR035914">
    <property type="entry name" value="Sperma_CUB_dom_sf"/>
</dbReference>
<dbReference type="CDD" id="cd00041">
    <property type="entry name" value="CUB"/>
    <property type="match status" value="1"/>
</dbReference>
<protein>
    <recommendedName>
        <fullName evidence="9">HECT domain-containing protein</fullName>
    </recommendedName>
</protein>
<proteinExistence type="predicted"/>
<evidence type="ECO:0000259" key="5">
    <source>
        <dbReference type="PROSITE" id="PS50188"/>
    </source>
</evidence>
<dbReference type="GeneID" id="20079962"/>
<evidence type="ECO:0000259" key="4">
    <source>
        <dbReference type="PROSITE" id="PS50030"/>
    </source>
</evidence>
<evidence type="ECO:0000259" key="6">
    <source>
        <dbReference type="PROSITE" id="PS50237"/>
    </source>
</evidence>
<dbReference type="PANTHER" id="PTHR46654:SF1">
    <property type="entry name" value="E3 UBIQUITIN-PROTEIN LIGASE HECTD3"/>
    <property type="match status" value="1"/>
</dbReference>
<dbReference type="PROSITE" id="PS50237">
    <property type="entry name" value="HECT"/>
    <property type="match status" value="1"/>
</dbReference>
<dbReference type="SMART" id="SM00119">
    <property type="entry name" value="HECTc"/>
    <property type="match status" value="1"/>
</dbReference>
<feature type="domain" description="HECT" evidence="6">
    <location>
        <begin position="4354"/>
        <end position="4706"/>
    </location>
</feature>
<dbReference type="InterPro" id="IPR013320">
    <property type="entry name" value="ConA-like_dom_sf"/>
</dbReference>
<dbReference type="InterPro" id="IPR037252">
    <property type="entry name" value="Mib_Herc2_sf"/>
</dbReference>
<dbReference type="InterPro" id="IPR000859">
    <property type="entry name" value="CUB_dom"/>
</dbReference>
<dbReference type="Gene3D" id="2.60.120.290">
    <property type="entry name" value="Spermadhesin, CUB domain"/>
    <property type="match status" value="3"/>
</dbReference>
<dbReference type="Pfam" id="PF00632">
    <property type="entry name" value="HECT"/>
    <property type="match status" value="1"/>
</dbReference>
<dbReference type="GO" id="GO:0016567">
    <property type="term" value="P:protein ubiquitination"/>
    <property type="evidence" value="ECO:0007669"/>
    <property type="project" value="InterPro"/>
</dbReference>
<evidence type="ECO:0008006" key="9">
    <source>
        <dbReference type="Google" id="ProtNLM"/>
    </source>
</evidence>
<dbReference type="VEuPathDB" id="FungiDB:H310_02912"/>